<reference evidence="4" key="1">
    <citation type="journal article" date="2019" name="Int. J. Syst. Evol. Microbiol.">
        <title>The Global Catalogue of Microorganisms (GCM) 10K type strain sequencing project: providing services to taxonomists for standard genome sequencing and annotation.</title>
        <authorList>
            <consortium name="The Broad Institute Genomics Platform"/>
            <consortium name="The Broad Institute Genome Sequencing Center for Infectious Disease"/>
            <person name="Wu L."/>
            <person name="Ma J."/>
        </authorList>
    </citation>
    <scope>NUCLEOTIDE SEQUENCE [LARGE SCALE GENOMIC DNA]</scope>
    <source>
        <strain evidence="4">JCM 17459</strain>
    </source>
</reference>
<dbReference type="RefSeq" id="WP_345045463.1">
    <property type="nucleotide sequence ID" value="NZ_BAABBA010000041.1"/>
</dbReference>
<dbReference type="InterPro" id="IPR037523">
    <property type="entry name" value="VOC_core"/>
</dbReference>
<feature type="region of interest" description="Disordered" evidence="1">
    <location>
        <begin position="291"/>
        <end position="332"/>
    </location>
</feature>
<organism evidence="3 4">
    <name type="scientific">Georgenia daeguensis</name>
    <dbReference type="NCBI Taxonomy" id="908355"/>
    <lineage>
        <taxon>Bacteria</taxon>
        <taxon>Bacillati</taxon>
        <taxon>Actinomycetota</taxon>
        <taxon>Actinomycetes</taxon>
        <taxon>Micrococcales</taxon>
        <taxon>Bogoriellaceae</taxon>
        <taxon>Georgenia</taxon>
    </lineage>
</organism>
<evidence type="ECO:0000256" key="1">
    <source>
        <dbReference type="SAM" id="MobiDB-lite"/>
    </source>
</evidence>
<evidence type="ECO:0000259" key="2">
    <source>
        <dbReference type="PROSITE" id="PS51819"/>
    </source>
</evidence>
<dbReference type="PROSITE" id="PS51819">
    <property type="entry name" value="VOC"/>
    <property type="match status" value="2"/>
</dbReference>
<feature type="domain" description="VOC" evidence="2">
    <location>
        <begin position="6"/>
        <end position="119"/>
    </location>
</feature>
<dbReference type="Gene3D" id="3.10.180.10">
    <property type="entry name" value="2,3-Dihydroxybiphenyl 1,2-Dioxygenase, domain 1"/>
    <property type="match status" value="2"/>
</dbReference>
<dbReference type="Proteomes" id="UP001499841">
    <property type="component" value="Unassembled WGS sequence"/>
</dbReference>
<evidence type="ECO:0000313" key="4">
    <source>
        <dbReference type="Proteomes" id="UP001499841"/>
    </source>
</evidence>
<feature type="domain" description="VOC" evidence="2">
    <location>
        <begin position="137"/>
        <end position="250"/>
    </location>
</feature>
<name>A0ABP6UN75_9MICO</name>
<dbReference type="EMBL" id="BAABBA010000041">
    <property type="protein sequence ID" value="GAA3513077.1"/>
    <property type="molecule type" value="Genomic_DNA"/>
</dbReference>
<dbReference type="CDD" id="cd08361">
    <property type="entry name" value="PpCmtC_N"/>
    <property type="match status" value="1"/>
</dbReference>
<feature type="compositionally biased region" description="Low complexity" evidence="1">
    <location>
        <begin position="320"/>
        <end position="332"/>
    </location>
</feature>
<gene>
    <name evidence="3" type="ORF">GCM10022262_41240</name>
</gene>
<accession>A0ABP6UN75</accession>
<proteinExistence type="predicted"/>
<dbReference type="SUPFAM" id="SSF54593">
    <property type="entry name" value="Glyoxalase/Bleomycin resistance protein/Dihydroxybiphenyl dioxygenase"/>
    <property type="match status" value="2"/>
</dbReference>
<evidence type="ECO:0000313" key="3">
    <source>
        <dbReference type="EMBL" id="GAA3513077.1"/>
    </source>
</evidence>
<dbReference type="Pfam" id="PF00903">
    <property type="entry name" value="Glyoxalase"/>
    <property type="match status" value="2"/>
</dbReference>
<sequence length="332" mass="36950">MIELVDIAYVRSGTADLRTAVKFATDIVGMELVKEEEGVAYLRADHRHHCLAFVEGRSGVLSSGFVLRDMAALDAAEVELREIGLKVRRGTEAGARSRHVRDYLTFEDPAGNRVDLVVGQVRLTAPVKFSRPAGITEFGHICFDAPDVYAAGQFWTEHFNIKVSDWVTGGACLMRFDPVHHKLAVFQGDRPGLCHINFQVESIDDVMRSWHFLEEHGVEIEQGPGRHPQSTAIFLYFKGPEGLTYEYSYGVRRIAEDEDWTPRWFDPEEPGAIDMWLGPKARVSTQYQVPSDLDDDWEGLPRKRDLAGASAAPVPEEPTEVTPAVAVGSPTA</sequence>
<keyword evidence="4" id="KW-1185">Reference proteome</keyword>
<protein>
    <recommendedName>
        <fullName evidence="2">VOC domain-containing protein</fullName>
    </recommendedName>
</protein>
<dbReference type="InterPro" id="IPR004360">
    <property type="entry name" value="Glyas_Fos-R_dOase_dom"/>
</dbReference>
<dbReference type="InterPro" id="IPR029068">
    <property type="entry name" value="Glyas_Bleomycin-R_OHBP_Dase"/>
</dbReference>
<comment type="caution">
    <text evidence="3">The sequence shown here is derived from an EMBL/GenBank/DDBJ whole genome shotgun (WGS) entry which is preliminary data.</text>
</comment>